<reference evidence="2 3" key="1">
    <citation type="submission" date="2014-06" db="EMBL/GenBank/DDBJ databases">
        <title>The draft genome sequence of Idiomarina salinarum ISL-52.</title>
        <authorList>
            <person name="Du J."/>
            <person name="Shao Z."/>
        </authorList>
    </citation>
    <scope>NUCLEOTIDE SEQUENCE [LARGE SCALE GENOMIC DNA]</scope>
    <source>
        <strain evidence="2 3">ISL-52</strain>
    </source>
</reference>
<dbReference type="eggNOG" id="ENOG5032XTG">
    <property type="taxonomic scope" value="Bacteria"/>
</dbReference>
<accession>A0A094IUM2</accession>
<comment type="caution">
    <text evidence="2">The sequence shown here is derived from an EMBL/GenBank/DDBJ whole genome shotgun (WGS) entry which is preliminary data.</text>
</comment>
<evidence type="ECO:0000313" key="2">
    <source>
        <dbReference type="EMBL" id="KFZ30832.1"/>
    </source>
</evidence>
<dbReference type="Proteomes" id="UP000054363">
    <property type="component" value="Unassembled WGS sequence"/>
</dbReference>
<evidence type="ECO:0008006" key="4">
    <source>
        <dbReference type="Google" id="ProtNLM"/>
    </source>
</evidence>
<dbReference type="EMBL" id="JPER01000003">
    <property type="protein sequence ID" value="KFZ30832.1"/>
    <property type="molecule type" value="Genomic_DNA"/>
</dbReference>
<name>A0A094IUM2_9GAMM</name>
<dbReference type="STRING" id="435908.IDSA_07035"/>
<feature type="signal peptide" evidence="1">
    <location>
        <begin position="1"/>
        <end position="21"/>
    </location>
</feature>
<evidence type="ECO:0000313" key="3">
    <source>
        <dbReference type="Proteomes" id="UP000054363"/>
    </source>
</evidence>
<feature type="chain" id="PRO_5001898913" description="Outer membrane protein beta-barrel domain-containing protein" evidence="1">
    <location>
        <begin position="22"/>
        <end position="158"/>
    </location>
</feature>
<protein>
    <recommendedName>
        <fullName evidence="4">Outer membrane protein beta-barrel domain-containing protein</fullName>
    </recommendedName>
</protein>
<keyword evidence="3" id="KW-1185">Reference proteome</keyword>
<organism evidence="2 3">
    <name type="scientific">Pseudidiomarina salinarum</name>
    <dbReference type="NCBI Taxonomy" id="435908"/>
    <lineage>
        <taxon>Bacteria</taxon>
        <taxon>Pseudomonadati</taxon>
        <taxon>Pseudomonadota</taxon>
        <taxon>Gammaproteobacteria</taxon>
        <taxon>Alteromonadales</taxon>
        <taxon>Idiomarinaceae</taxon>
        <taxon>Pseudidiomarina</taxon>
    </lineage>
</organism>
<proteinExistence type="predicted"/>
<evidence type="ECO:0000256" key="1">
    <source>
        <dbReference type="SAM" id="SignalP"/>
    </source>
</evidence>
<keyword evidence="1" id="KW-0732">Signal</keyword>
<gene>
    <name evidence="2" type="ORF">IDSA_07035</name>
</gene>
<sequence length="158" mass="16966">MRFPLLVALSGIALFGSAVKASEFDFGIGLGPQYSGLGVSSKYFVSGSSAVGLSAGCVHLASFDSDHCGVGISYERTDLFSTNSKQHSLGLYLGIIDSQMLLRDGYYERDDVYGGGVFYTYYFQELTKPGFHAGVDIMGSNKNSGSDASVDVHFGYRF</sequence>
<dbReference type="RefSeq" id="WP_034775352.1">
    <property type="nucleotide sequence ID" value="NZ_JPER01000003.1"/>
</dbReference>
<dbReference type="AlphaFoldDB" id="A0A094IUM2"/>